<sequence length="276" mass="31034">MEPRGWVDTHLHGDRISPEEWPGLLNRAHQAGVIRGVAVGSDGKSGEKLLRLQQAYPNFIAVAFGYHPEQSVDWEQVEIVLRQIREHRDSLCGVGEVGLPWYTLSPREREKAPDPEHFSVLERFLQTAVELDLPVLLHAVHDRAETVFRMLQTHHVRKAVFHWLKAPAVVVDAIVGAGYYVSVTPEVCYRQRDRELVQRIPTSSLLLETDAPWRYSGPFRGRPAEPAWVGRTAEAVSQVQGISLPQLVRQTTANACRLFGWSLDQGSVGMKTSPSK</sequence>
<evidence type="ECO:0000256" key="3">
    <source>
        <dbReference type="ARBA" id="ARBA00022801"/>
    </source>
</evidence>
<dbReference type="Proteomes" id="UP001597282">
    <property type="component" value="Unassembled WGS sequence"/>
</dbReference>
<keyword evidence="5" id="KW-1185">Reference proteome</keyword>
<name>A0ABW4CBF2_9BACL</name>
<evidence type="ECO:0000313" key="4">
    <source>
        <dbReference type="EMBL" id="MFD1427903.1"/>
    </source>
</evidence>
<dbReference type="PANTHER" id="PTHR46317">
    <property type="entry name" value="HYDROLASE OF PHP SUPERFAMILY-RELATED PROTEIN"/>
    <property type="match status" value="1"/>
</dbReference>
<evidence type="ECO:0000313" key="5">
    <source>
        <dbReference type="Proteomes" id="UP001597282"/>
    </source>
</evidence>
<dbReference type="CDD" id="cd01310">
    <property type="entry name" value="TatD_DNAse"/>
    <property type="match status" value="1"/>
</dbReference>
<keyword evidence="3 4" id="KW-0378">Hydrolase</keyword>
<dbReference type="Pfam" id="PF01026">
    <property type="entry name" value="TatD_DNase"/>
    <property type="match status" value="1"/>
</dbReference>
<gene>
    <name evidence="4" type="ORF">ACFQ4Y_13420</name>
</gene>
<dbReference type="InterPro" id="IPR018228">
    <property type="entry name" value="DNase_TatD-rel_CS"/>
</dbReference>
<dbReference type="GO" id="GO:0016787">
    <property type="term" value="F:hydrolase activity"/>
    <property type="evidence" value="ECO:0007669"/>
    <property type="project" value="UniProtKB-KW"/>
</dbReference>
<evidence type="ECO:0000256" key="2">
    <source>
        <dbReference type="ARBA" id="ARBA00022723"/>
    </source>
</evidence>
<accession>A0ABW4CBF2</accession>
<dbReference type="Gene3D" id="3.20.20.140">
    <property type="entry name" value="Metal-dependent hydrolases"/>
    <property type="match status" value="1"/>
</dbReference>
<dbReference type="InterPro" id="IPR001130">
    <property type="entry name" value="TatD-like"/>
</dbReference>
<dbReference type="PANTHER" id="PTHR46317:SF1">
    <property type="entry name" value="HYDROLASE, TATD FAMILY"/>
    <property type="match status" value="1"/>
</dbReference>
<proteinExistence type="inferred from homology"/>
<dbReference type="EC" id="3.1.-.-" evidence="4"/>
<comment type="caution">
    <text evidence="4">The sequence shown here is derived from an EMBL/GenBank/DDBJ whole genome shotgun (WGS) entry which is preliminary data.</text>
</comment>
<reference evidence="5" key="1">
    <citation type="journal article" date="2019" name="Int. J. Syst. Evol. Microbiol.">
        <title>The Global Catalogue of Microorganisms (GCM) 10K type strain sequencing project: providing services to taxonomists for standard genome sequencing and annotation.</title>
        <authorList>
            <consortium name="The Broad Institute Genomics Platform"/>
            <consortium name="The Broad Institute Genome Sequencing Center for Infectious Disease"/>
            <person name="Wu L."/>
            <person name="Ma J."/>
        </authorList>
    </citation>
    <scope>NUCLEOTIDE SEQUENCE [LARGE SCALE GENOMIC DNA]</scope>
    <source>
        <strain evidence="5">S1</strain>
    </source>
</reference>
<dbReference type="SUPFAM" id="SSF51556">
    <property type="entry name" value="Metallo-dependent hydrolases"/>
    <property type="match status" value="1"/>
</dbReference>
<keyword evidence="2" id="KW-0479">Metal-binding</keyword>
<dbReference type="RefSeq" id="WP_380166299.1">
    <property type="nucleotide sequence ID" value="NZ_JBHTNU010000014.1"/>
</dbReference>
<protein>
    <submittedName>
        <fullName evidence="4">TatD family hydrolase</fullName>
        <ecNumber evidence="4">3.1.-.-</ecNumber>
    </submittedName>
</protein>
<dbReference type="InterPro" id="IPR032466">
    <property type="entry name" value="Metal_Hydrolase"/>
</dbReference>
<comment type="similarity">
    <text evidence="1">Belongs to the metallo-dependent hydrolases superfamily. TatD-type hydrolase family.</text>
</comment>
<dbReference type="EMBL" id="JBHTNU010000014">
    <property type="protein sequence ID" value="MFD1427903.1"/>
    <property type="molecule type" value="Genomic_DNA"/>
</dbReference>
<dbReference type="PROSITE" id="PS01091">
    <property type="entry name" value="TATD_3"/>
    <property type="match status" value="1"/>
</dbReference>
<organism evidence="4 5">
    <name type="scientific">Kroppenstedtia sanguinis</name>
    <dbReference type="NCBI Taxonomy" id="1380684"/>
    <lineage>
        <taxon>Bacteria</taxon>
        <taxon>Bacillati</taxon>
        <taxon>Bacillota</taxon>
        <taxon>Bacilli</taxon>
        <taxon>Bacillales</taxon>
        <taxon>Thermoactinomycetaceae</taxon>
        <taxon>Kroppenstedtia</taxon>
    </lineage>
</organism>
<dbReference type="PIRSF" id="PIRSF005902">
    <property type="entry name" value="DNase_TatD"/>
    <property type="match status" value="1"/>
</dbReference>
<evidence type="ECO:0000256" key="1">
    <source>
        <dbReference type="ARBA" id="ARBA00009275"/>
    </source>
</evidence>